<name>A0A1I2Y5L4_9BACT</name>
<gene>
    <name evidence="2" type="ORF">SAMN05421739_10735</name>
</gene>
<keyword evidence="3" id="KW-1185">Reference proteome</keyword>
<evidence type="ECO:0000313" key="3">
    <source>
        <dbReference type="Proteomes" id="UP000198724"/>
    </source>
</evidence>
<dbReference type="EMBL" id="FOOT01000007">
    <property type="protein sequence ID" value="SFH19641.1"/>
    <property type="molecule type" value="Genomic_DNA"/>
</dbReference>
<dbReference type="Pfam" id="PF13568">
    <property type="entry name" value="OMP_b-brl_2"/>
    <property type="match status" value="1"/>
</dbReference>
<dbReference type="InterPro" id="IPR025665">
    <property type="entry name" value="Beta-barrel_OMP_2"/>
</dbReference>
<accession>A0A1I2Y5L4</accession>
<proteinExistence type="predicted"/>
<feature type="domain" description="Outer membrane protein beta-barrel" evidence="1">
    <location>
        <begin position="19"/>
        <end position="173"/>
    </location>
</feature>
<reference evidence="3" key="1">
    <citation type="submission" date="2016-10" db="EMBL/GenBank/DDBJ databases">
        <authorList>
            <person name="Varghese N."/>
            <person name="Submissions S."/>
        </authorList>
    </citation>
    <scope>NUCLEOTIDE SEQUENCE [LARGE SCALE GENOMIC DNA]</scope>
    <source>
        <strain evidence="3">LP51</strain>
    </source>
</reference>
<dbReference type="AlphaFoldDB" id="A0A1I2Y5L4"/>
<organism evidence="2 3">
    <name type="scientific">Pontibacter chinhatensis</name>
    <dbReference type="NCBI Taxonomy" id="1436961"/>
    <lineage>
        <taxon>Bacteria</taxon>
        <taxon>Pseudomonadati</taxon>
        <taxon>Bacteroidota</taxon>
        <taxon>Cytophagia</taxon>
        <taxon>Cytophagales</taxon>
        <taxon>Hymenobacteraceae</taxon>
        <taxon>Pontibacter</taxon>
    </lineage>
</organism>
<evidence type="ECO:0000313" key="2">
    <source>
        <dbReference type="EMBL" id="SFH19641.1"/>
    </source>
</evidence>
<dbReference type="RefSeq" id="WP_175491115.1">
    <property type="nucleotide sequence ID" value="NZ_FOOT01000007.1"/>
</dbReference>
<protein>
    <submittedName>
        <fullName evidence="2">Outer membrane protein beta-barrel domain-containing protein</fullName>
    </submittedName>
</protein>
<dbReference type="Proteomes" id="UP000198724">
    <property type="component" value="Unassembled WGS sequence"/>
</dbReference>
<sequence>MFASDTTSLKKPLFLSVSVGYVKNNVYGSRVDKNKESDQAIQQENNKSYAVNFQLQKQFTSELYLRTGISFIKKQVDPQENTNVYYRDRLKTYYLSVPLAAGVNVPLTGNEKLGLGLEFGPAVNLRLLDKSYVGPDRVSSNTSFATVSLSPGASLNYKLSTNTKLTLGYTYMLDITDAYIERVYWNNHYPRRKFAYKNKTQMLSLGLQWAVR</sequence>
<evidence type="ECO:0000259" key="1">
    <source>
        <dbReference type="Pfam" id="PF13568"/>
    </source>
</evidence>